<reference evidence="2" key="1">
    <citation type="journal article" date="2023" name="G3 (Bethesda)">
        <title>Genome assembly and association tests identify interacting loci associated with vigor, precocity, and sex in interspecific pistachio rootstocks.</title>
        <authorList>
            <person name="Palmer W."/>
            <person name="Jacygrad E."/>
            <person name="Sagayaradj S."/>
            <person name="Cavanaugh K."/>
            <person name="Han R."/>
            <person name="Bertier L."/>
            <person name="Beede B."/>
            <person name="Kafkas S."/>
            <person name="Golino D."/>
            <person name="Preece J."/>
            <person name="Michelmore R."/>
        </authorList>
    </citation>
    <scope>NUCLEOTIDE SEQUENCE [LARGE SCALE GENOMIC DNA]</scope>
</reference>
<sequence length="392" mass="45833">MPLPVTEDTTVSSYWLNWRVLLCSIWLLSIMAISSFIIWKYESLDNLRSDEGETRQDAAQFLCNDDAWRPCLKEIHPFWLLVFRVIAFCFLLATLIVRILSSESRIFYFYTQWTFVLVTFYFGFGSLLSIYGCYQYHKISSRNLNVQHGETDAEQGNFMPLTNGENANKHEMRNVLNTQEKSSPAIISCLFQVVYQMNAGAVILTDCIYWLIIFPFLTASDYKLSFGKTKKPIMVFFPCFITPGYHQLIVARLFGICTYSRYVASILRHPLRHIGMTSWLNAQSEMTVNMHTLNAVFLLGDTALNCLRFPWFRMAYFCLWTCVFVIFQWILHVVVSVWWPYPFLELSSSIAPLWYLGVGLMHIPCYAIFVLVVKTKHYLFSRWFPQSYLCSR</sequence>
<evidence type="ECO:0000313" key="2">
    <source>
        <dbReference type="Proteomes" id="UP001164250"/>
    </source>
</evidence>
<gene>
    <name evidence="1" type="ORF">Patl1_02789</name>
</gene>
<protein>
    <submittedName>
        <fullName evidence="1">Uncharacterized protein</fullName>
    </submittedName>
</protein>
<dbReference type="EMBL" id="CM047897">
    <property type="protein sequence ID" value="KAJ0110699.1"/>
    <property type="molecule type" value="Genomic_DNA"/>
</dbReference>
<accession>A0ACC1C587</accession>
<evidence type="ECO:0000313" key="1">
    <source>
        <dbReference type="EMBL" id="KAJ0110699.1"/>
    </source>
</evidence>
<organism evidence="1 2">
    <name type="scientific">Pistacia atlantica</name>
    <dbReference type="NCBI Taxonomy" id="434234"/>
    <lineage>
        <taxon>Eukaryota</taxon>
        <taxon>Viridiplantae</taxon>
        <taxon>Streptophyta</taxon>
        <taxon>Embryophyta</taxon>
        <taxon>Tracheophyta</taxon>
        <taxon>Spermatophyta</taxon>
        <taxon>Magnoliopsida</taxon>
        <taxon>eudicotyledons</taxon>
        <taxon>Gunneridae</taxon>
        <taxon>Pentapetalae</taxon>
        <taxon>rosids</taxon>
        <taxon>malvids</taxon>
        <taxon>Sapindales</taxon>
        <taxon>Anacardiaceae</taxon>
        <taxon>Pistacia</taxon>
    </lineage>
</organism>
<keyword evidence="2" id="KW-1185">Reference proteome</keyword>
<name>A0ACC1C587_9ROSI</name>
<dbReference type="Proteomes" id="UP001164250">
    <property type="component" value="Chromosome 1"/>
</dbReference>
<proteinExistence type="predicted"/>
<comment type="caution">
    <text evidence="1">The sequence shown here is derived from an EMBL/GenBank/DDBJ whole genome shotgun (WGS) entry which is preliminary data.</text>
</comment>